<feature type="transmembrane region" description="Helical" evidence="11">
    <location>
        <begin position="250"/>
        <end position="272"/>
    </location>
</feature>
<evidence type="ECO:0000256" key="6">
    <source>
        <dbReference type="ARBA" id="ARBA00022741"/>
    </source>
</evidence>
<dbReference type="GO" id="GO:0016887">
    <property type="term" value="F:ATP hydrolysis activity"/>
    <property type="evidence" value="ECO:0007669"/>
    <property type="project" value="InterPro"/>
</dbReference>
<keyword evidence="8" id="KW-1278">Translocase</keyword>
<keyword evidence="4 11" id="KW-0812">Transmembrane</keyword>
<evidence type="ECO:0000256" key="4">
    <source>
        <dbReference type="ARBA" id="ARBA00022692"/>
    </source>
</evidence>
<dbReference type="InterPro" id="IPR050510">
    <property type="entry name" value="Cation_transp_ATPase_P-type"/>
</dbReference>
<sequence>MNKETTSTNHWHSIEQQIVLNTLESSMDGLSPTEAANRITIFGKNKIHRKPKDGPLTLLWRQINNPLIWVLLGSSTIATALGKITDGLVVLAVVVVNSIIGFIQEFKAGKAIEALSDMVPQNATVIRDGKSITIPVADLVPGDIVLLAAGDRVPADMRLIAQKNLQVEEAALTGESVPAQKNIIPVKGNTVLGDRKCMVYSGTLVTSGTATAIVTATGMQTELGRISTMLSEATPMETPLTQKLATIGKYLTIGIVAITLVILVIGTIRALGQGILLGVALKDSLIFAIALAVGAIPEGLPAVVTIALAIGVQRMARRNAIIRKLPAVETLGSTTVICSDKTGTLTRNEMTVNEIWTHQQSFTISGVGYDPNGEFKLDGLAIDKLPASIKTLLIKATLCNDATLEQEDGSWVITGDPTEAALIVASAKAAIGHSDLKQKHPRVDELPFDSENQYMATLHGGERPLIAIKGAPEVILKRCSIAFGDTPIDTKRVAAEIEKMGAKGMRVLAIATKQWLPNQSMELKMEDVESNLTFVGLIGMIDPARIEAKESIRACHDAGIVVKMITGDHKTTARTIGMDLGLSENGEVITGIELAEMDDAQIDYAAAHTNIFARVAPEHKLRLVRALQRNGEIVAMTGDGVNDAPSLKQSNIGVAMGITGTSVSKESSDIILADDNFASISAAVEEGRRVYDNLIKSLAFLLPTNLGLAFILIYGIMFFPFDPVTKALLLPMLPTQLLWINLVAAVALALPLAFEVMEPNIMHRPPRKPDAPLFNGFVVFRVFAVSLLMTAGNIILFSTEYANAIAAGLPEVLAISKAQTVGVTFVIMFQIFYMINCRSLNDSVFKIGFFSNKTVFVGVGIVLGLQALFIYLPLMQKIFKTSPLDLHGLLISTAVGFAIFPLIGIEKWIRARKRS</sequence>
<evidence type="ECO:0000313" key="13">
    <source>
        <dbReference type="EMBL" id="SDC07382.1"/>
    </source>
</evidence>
<dbReference type="SUPFAM" id="SSF56784">
    <property type="entry name" value="HAD-like"/>
    <property type="match status" value="1"/>
</dbReference>
<dbReference type="Gene3D" id="1.20.1110.10">
    <property type="entry name" value="Calcium-transporting ATPase, transmembrane domain"/>
    <property type="match status" value="1"/>
</dbReference>
<evidence type="ECO:0000313" key="14">
    <source>
        <dbReference type="Proteomes" id="UP000199452"/>
    </source>
</evidence>
<dbReference type="Gene3D" id="3.40.1110.10">
    <property type="entry name" value="Calcium-transporting ATPase, cytoplasmic domain N"/>
    <property type="match status" value="1"/>
</dbReference>
<dbReference type="GO" id="GO:0030007">
    <property type="term" value="P:intracellular potassium ion homeostasis"/>
    <property type="evidence" value="ECO:0007669"/>
    <property type="project" value="TreeGrafter"/>
</dbReference>
<dbReference type="Proteomes" id="UP000199452">
    <property type="component" value="Unassembled WGS sequence"/>
</dbReference>
<dbReference type="InterPro" id="IPR008250">
    <property type="entry name" value="ATPase_P-typ_transduc_dom_A_sf"/>
</dbReference>
<feature type="transmembrane region" description="Helical" evidence="11">
    <location>
        <begin position="698"/>
        <end position="717"/>
    </location>
</feature>
<dbReference type="InterPro" id="IPR023214">
    <property type="entry name" value="HAD_sf"/>
</dbReference>
<dbReference type="InterPro" id="IPR023299">
    <property type="entry name" value="ATPase_P-typ_cyto_dom_N"/>
</dbReference>
<evidence type="ECO:0000256" key="1">
    <source>
        <dbReference type="ARBA" id="ARBA00004651"/>
    </source>
</evidence>
<feature type="transmembrane region" description="Helical" evidence="11">
    <location>
        <begin position="855"/>
        <end position="874"/>
    </location>
</feature>
<feature type="transmembrane region" description="Helical" evidence="11">
    <location>
        <begin position="778"/>
        <end position="798"/>
    </location>
</feature>
<evidence type="ECO:0000256" key="8">
    <source>
        <dbReference type="ARBA" id="ARBA00022967"/>
    </source>
</evidence>
<feature type="transmembrane region" description="Helical" evidence="11">
    <location>
        <begin position="886"/>
        <end position="905"/>
    </location>
</feature>
<dbReference type="PRINTS" id="PR00119">
    <property type="entry name" value="CATATPASE"/>
</dbReference>
<feature type="transmembrane region" description="Helical" evidence="11">
    <location>
        <begin position="284"/>
        <end position="310"/>
    </location>
</feature>
<dbReference type="PANTHER" id="PTHR43294:SF20">
    <property type="entry name" value="P-TYPE ATPASE"/>
    <property type="match status" value="1"/>
</dbReference>
<comment type="similarity">
    <text evidence="2">Belongs to the cation transport ATPase (P-type) (TC 3.A.3) family. Type IIA subfamily.</text>
</comment>
<evidence type="ECO:0000256" key="3">
    <source>
        <dbReference type="ARBA" id="ARBA00022475"/>
    </source>
</evidence>
<dbReference type="InterPro" id="IPR023298">
    <property type="entry name" value="ATPase_P-typ_TM_dom_sf"/>
</dbReference>
<evidence type="ECO:0000256" key="9">
    <source>
        <dbReference type="ARBA" id="ARBA00022989"/>
    </source>
</evidence>
<dbReference type="InterPro" id="IPR001757">
    <property type="entry name" value="P_typ_ATPase"/>
</dbReference>
<dbReference type="FunFam" id="2.70.150.10:FF:000016">
    <property type="entry name" value="Calcium-transporting P-type ATPase putative"/>
    <property type="match status" value="1"/>
</dbReference>
<name>A0A1G6ILE5_9BACT</name>
<evidence type="ECO:0000256" key="11">
    <source>
        <dbReference type="SAM" id="Phobius"/>
    </source>
</evidence>
<dbReference type="AlphaFoldDB" id="A0A1G6ILE5"/>
<dbReference type="EMBL" id="FMYP01000016">
    <property type="protein sequence ID" value="SDC07382.1"/>
    <property type="molecule type" value="Genomic_DNA"/>
</dbReference>
<keyword evidence="14" id="KW-1185">Reference proteome</keyword>
<evidence type="ECO:0000256" key="10">
    <source>
        <dbReference type="ARBA" id="ARBA00023136"/>
    </source>
</evidence>
<dbReference type="InterPro" id="IPR036412">
    <property type="entry name" value="HAD-like_sf"/>
</dbReference>
<dbReference type="GO" id="GO:0005524">
    <property type="term" value="F:ATP binding"/>
    <property type="evidence" value="ECO:0007669"/>
    <property type="project" value="UniProtKB-KW"/>
</dbReference>
<dbReference type="InterPro" id="IPR004014">
    <property type="entry name" value="ATPase_P-typ_cation-transptr_N"/>
</dbReference>
<dbReference type="InterPro" id="IPR006068">
    <property type="entry name" value="ATPase_P-typ_cation-transptr_C"/>
</dbReference>
<dbReference type="InterPro" id="IPR044492">
    <property type="entry name" value="P_typ_ATPase_HD_dom"/>
</dbReference>
<keyword evidence="5" id="KW-0479">Metal-binding</keyword>
<dbReference type="STRING" id="1640674.SAMN05216323_101646"/>
<dbReference type="RefSeq" id="WP_092437000.1">
    <property type="nucleotide sequence ID" value="NZ_FMYP01000016.1"/>
</dbReference>
<proteinExistence type="inferred from homology"/>
<accession>A0A1G6ILE5</accession>
<dbReference type="OrthoDB" id="1521937at2"/>
<keyword evidence="3" id="KW-1003">Cell membrane</keyword>
<dbReference type="InterPro" id="IPR018303">
    <property type="entry name" value="ATPase_P-typ_P_site"/>
</dbReference>
<dbReference type="SFLD" id="SFLDF00027">
    <property type="entry name" value="p-type_atpase"/>
    <property type="match status" value="1"/>
</dbReference>
<keyword evidence="10 11" id="KW-0472">Membrane</keyword>
<keyword evidence="7" id="KW-0067">ATP-binding</keyword>
<dbReference type="SUPFAM" id="SSF81665">
    <property type="entry name" value="Calcium ATPase, transmembrane domain M"/>
    <property type="match status" value="1"/>
</dbReference>
<dbReference type="GO" id="GO:0036376">
    <property type="term" value="P:sodium ion export across plasma membrane"/>
    <property type="evidence" value="ECO:0007669"/>
    <property type="project" value="TreeGrafter"/>
</dbReference>
<feature type="transmembrane region" description="Helical" evidence="11">
    <location>
        <begin position="818"/>
        <end position="835"/>
    </location>
</feature>
<dbReference type="Pfam" id="PF13246">
    <property type="entry name" value="Cation_ATPase"/>
    <property type="match status" value="1"/>
</dbReference>
<dbReference type="Pfam" id="PF00689">
    <property type="entry name" value="Cation_ATPase_C"/>
    <property type="match status" value="1"/>
</dbReference>
<dbReference type="Pfam" id="PF00122">
    <property type="entry name" value="E1-E2_ATPase"/>
    <property type="match status" value="1"/>
</dbReference>
<organism evidence="13 14">
    <name type="scientific">Williamwhitmania taraxaci</name>
    <dbReference type="NCBI Taxonomy" id="1640674"/>
    <lineage>
        <taxon>Bacteria</taxon>
        <taxon>Pseudomonadati</taxon>
        <taxon>Bacteroidota</taxon>
        <taxon>Bacteroidia</taxon>
        <taxon>Bacteroidales</taxon>
        <taxon>Williamwhitmaniaceae</taxon>
        <taxon>Williamwhitmania</taxon>
    </lineage>
</organism>
<dbReference type="GO" id="GO:0005886">
    <property type="term" value="C:plasma membrane"/>
    <property type="evidence" value="ECO:0007669"/>
    <property type="project" value="UniProtKB-SubCell"/>
</dbReference>
<dbReference type="NCBIfam" id="TIGR01494">
    <property type="entry name" value="ATPase_P-type"/>
    <property type="match status" value="2"/>
</dbReference>
<dbReference type="PRINTS" id="PR00120">
    <property type="entry name" value="HATPASE"/>
</dbReference>
<dbReference type="GO" id="GO:0006883">
    <property type="term" value="P:intracellular sodium ion homeostasis"/>
    <property type="evidence" value="ECO:0007669"/>
    <property type="project" value="TreeGrafter"/>
</dbReference>
<feature type="transmembrane region" description="Helical" evidence="11">
    <location>
        <begin position="737"/>
        <end position="757"/>
    </location>
</feature>
<dbReference type="Pfam" id="PF00690">
    <property type="entry name" value="Cation_ATPase_N"/>
    <property type="match status" value="1"/>
</dbReference>
<evidence type="ECO:0000256" key="2">
    <source>
        <dbReference type="ARBA" id="ARBA00005675"/>
    </source>
</evidence>
<feature type="domain" description="Cation-transporting P-type ATPase N-terminal" evidence="12">
    <location>
        <begin position="10"/>
        <end position="83"/>
    </location>
</feature>
<evidence type="ECO:0000256" key="7">
    <source>
        <dbReference type="ARBA" id="ARBA00022840"/>
    </source>
</evidence>
<dbReference type="GO" id="GO:0046872">
    <property type="term" value="F:metal ion binding"/>
    <property type="evidence" value="ECO:0007669"/>
    <property type="project" value="UniProtKB-KW"/>
</dbReference>
<dbReference type="SUPFAM" id="SSF81653">
    <property type="entry name" value="Calcium ATPase, transduction domain A"/>
    <property type="match status" value="1"/>
</dbReference>
<evidence type="ECO:0000256" key="5">
    <source>
        <dbReference type="ARBA" id="ARBA00022723"/>
    </source>
</evidence>
<dbReference type="Gene3D" id="3.40.50.1000">
    <property type="entry name" value="HAD superfamily/HAD-like"/>
    <property type="match status" value="1"/>
</dbReference>
<protein>
    <submittedName>
        <fullName evidence="13">Ca2+-transporting ATPase</fullName>
    </submittedName>
</protein>
<gene>
    <name evidence="13" type="ORF">SAMN05216323_101646</name>
</gene>
<dbReference type="SMART" id="SM00831">
    <property type="entry name" value="Cation_ATPase_N"/>
    <property type="match status" value="1"/>
</dbReference>
<comment type="subcellular location">
    <subcellularLocation>
        <location evidence="1">Cell membrane</location>
        <topology evidence="1">Multi-pass membrane protein</topology>
    </subcellularLocation>
</comment>
<dbReference type="PROSITE" id="PS00154">
    <property type="entry name" value="ATPASE_E1_E2"/>
    <property type="match status" value="1"/>
</dbReference>
<keyword evidence="9 11" id="KW-1133">Transmembrane helix</keyword>
<dbReference type="Gene3D" id="2.70.150.10">
    <property type="entry name" value="Calcium-transporting ATPase, cytoplasmic transduction domain A"/>
    <property type="match status" value="1"/>
</dbReference>
<reference evidence="13 14" key="1">
    <citation type="submission" date="2016-09" db="EMBL/GenBank/DDBJ databases">
        <authorList>
            <person name="Capua I."/>
            <person name="De Benedictis P."/>
            <person name="Joannis T."/>
            <person name="Lombin L.H."/>
            <person name="Cattoli G."/>
        </authorList>
    </citation>
    <scope>NUCLEOTIDE SEQUENCE [LARGE SCALE GENOMIC DNA]</scope>
    <source>
        <strain evidence="13 14">A7P-90m</strain>
    </source>
</reference>
<dbReference type="GO" id="GO:0005391">
    <property type="term" value="F:P-type sodium:potassium-exchanging transporter activity"/>
    <property type="evidence" value="ECO:0007669"/>
    <property type="project" value="TreeGrafter"/>
</dbReference>
<dbReference type="FunFam" id="3.40.50.1000:FF:000001">
    <property type="entry name" value="Phospholipid-transporting ATPase IC"/>
    <property type="match status" value="1"/>
</dbReference>
<dbReference type="SUPFAM" id="SSF81660">
    <property type="entry name" value="Metal cation-transporting ATPase, ATP-binding domain N"/>
    <property type="match status" value="1"/>
</dbReference>
<dbReference type="GO" id="GO:1990573">
    <property type="term" value="P:potassium ion import across plasma membrane"/>
    <property type="evidence" value="ECO:0007669"/>
    <property type="project" value="TreeGrafter"/>
</dbReference>
<keyword evidence="6" id="KW-0547">Nucleotide-binding</keyword>
<evidence type="ECO:0000259" key="12">
    <source>
        <dbReference type="SMART" id="SM00831"/>
    </source>
</evidence>
<dbReference type="GO" id="GO:1902600">
    <property type="term" value="P:proton transmembrane transport"/>
    <property type="evidence" value="ECO:0007669"/>
    <property type="project" value="TreeGrafter"/>
</dbReference>
<dbReference type="InterPro" id="IPR059000">
    <property type="entry name" value="ATPase_P-type_domA"/>
</dbReference>
<dbReference type="SFLD" id="SFLDS00003">
    <property type="entry name" value="Haloacid_Dehalogenase"/>
    <property type="match status" value="1"/>
</dbReference>
<dbReference type="SFLD" id="SFLDG00002">
    <property type="entry name" value="C1.7:_P-type_atpase_like"/>
    <property type="match status" value="1"/>
</dbReference>
<dbReference type="PANTHER" id="PTHR43294">
    <property type="entry name" value="SODIUM/POTASSIUM-TRANSPORTING ATPASE SUBUNIT ALPHA"/>
    <property type="match status" value="1"/>
</dbReference>